<feature type="transmembrane region" description="Helical" evidence="1">
    <location>
        <begin position="21"/>
        <end position="42"/>
    </location>
</feature>
<keyword evidence="1" id="KW-1133">Transmembrane helix</keyword>
<protein>
    <submittedName>
        <fullName evidence="2">Uncharacterized protein</fullName>
    </submittedName>
</protein>
<sequence length="148" mass="16341">MSIAAARRTVRRKFVRRRLLLRLRMFALVFCGMSVAVGYQLVAFHASPVPVLGAAVVGGLLGLVVGRMSKVVWHEEAAQVIAKMDKLGGLMLAGYLLLAVSRWWILGHWFAGHELTAVALAFTGGIMLGRLLSTRRAVIRILKSQQRY</sequence>
<keyword evidence="1" id="KW-0812">Transmembrane</keyword>
<feature type="transmembrane region" description="Helical" evidence="1">
    <location>
        <begin position="87"/>
        <end position="105"/>
    </location>
</feature>
<dbReference type="EMBL" id="JADQDQ010000011">
    <property type="protein sequence ID" value="MBF9239342.1"/>
    <property type="molecule type" value="Genomic_DNA"/>
</dbReference>
<keyword evidence="1" id="KW-0472">Membrane</keyword>
<evidence type="ECO:0000313" key="2">
    <source>
        <dbReference type="EMBL" id="MBF9239342.1"/>
    </source>
</evidence>
<comment type="caution">
    <text evidence="2">The sequence shown here is derived from an EMBL/GenBank/DDBJ whole genome shotgun (WGS) entry which is preliminary data.</text>
</comment>
<proteinExistence type="predicted"/>
<dbReference type="Proteomes" id="UP000597617">
    <property type="component" value="Unassembled WGS sequence"/>
</dbReference>
<organism evidence="2 3">
    <name type="scientific">Hymenobacter jeongseonensis</name>
    <dbReference type="NCBI Taxonomy" id="2791027"/>
    <lineage>
        <taxon>Bacteria</taxon>
        <taxon>Pseudomonadati</taxon>
        <taxon>Bacteroidota</taxon>
        <taxon>Cytophagia</taxon>
        <taxon>Cytophagales</taxon>
        <taxon>Hymenobacteraceae</taxon>
        <taxon>Hymenobacter</taxon>
    </lineage>
</organism>
<feature type="transmembrane region" description="Helical" evidence="1">
    <location>
        <begin position="48"/>
        <end position="66"/>
    </location>
</feature>
<evidence type="ECO:0000313" key="3">
    <source>
        <dbReference type="Proteomes" id="UP000597617"/>
    </source>
</evidence>
<reference evidence="2 3" key="1">
    <citation type="submission" date="2020-11" db="EMBL/GenBank/DDBJ databases">
        <authorList>
            <person name="Kim M.K."/>
        </authorList>
    </citation>
    <scope>NUCLEOTIDE SEQUENCE [LARGE SCALE GENOMIC DNA]</scope>
    <source>
        <strain evidence="2 3">BT683</strain>
    </source>
</reference>
<gene>
    <name evidence="2" type="ORF">I2I05_18260</name>
</gene>
<keyword evidence="3" id="KW-1185">Reference proteome</keyword>
<feature type="transmembrane region" description="Helical" evidence="1">
    <location>
        <begin position="111"/>
        <end position="133"/>
    </location>
</feature>
<evidence type="ECO:0000256" key="1">
    <source>
        <dbReference type="SAM" id="Phobius"/>
    </source>
</evidence>
<dbReference type="RefSeq" id="WP_196283691.1">
    <property type="nucleotide sequence ID" value="NZ_JADQDQ010000011.1"/>
</dbReference>
<accession>A0ABS0ILU2</accession>
<name>A0ABS0ILU2_9BACT</name>